<gene>
    <name evidence="2" type="ORF">CORMATOL_02319</name>
</gene>
<evidence type="ECO:0000256" key="1">
    <source>
        <dbReference type="SAM" id="MobiDB-lite"/>
    </source>
</evidence>
<name>C0E5N7_9CORY</name>
<proteinExistence type="predicted"/>
<reference evidence="2 3" key="1">
    <citation type="submission" date="2009-01" db="EMBL/GenBank/DDBJ databases">
        <authorList>
            <person name="Fulton L."/>
            <person name="Clifton S."/>
            <person name="Chinwalla A.T."/>
            <person name="Mitreva M."/>
            <person name="Sodergren E."/>
            <person name="Weinstock G."/>
            <person name="Clifton S."/>
            <person name="Dooling D.J."/>
            <person name="Fulton B."/>
            <person name="Minx P."/>
            <person name="Pepin K.H."/>
            <person name="Johnson M."/>
            <person name="Bhonagiri V."/>
            <person name="Nash W.E."/>
            <person name="Mardis E.R."/>
            <person name="Wilson R.K."/>
        </authorList>
    </citation>
    <scope>NUCLEOTIDE SEQUENCE [LARGE SCALE GENOMIC DNA]</scope>
    <source>
        <strain evidence="2 3">ATCC 33806</strain>
    </source>
</reference>
<dbReference type="HOGENOM" id="CLU_1033332_0_0_11"/>
<protein>
    <recommendedName>
        <fullName evidence="4">DUF3558 domain-containing protein</fullName>
    </recommendedName>
</protein>
<organism evidence="2 3">
    <name type="scientific">Corynebacterium matruchotii ATCC 33806</name>
    <dbReference type="NCBI Taxonomy" id="566549"/>
    <lineage>
        <taxon>Bacteria</taxon>
        <taxon>Bacillati</taxon>
        <taxon>Actinomycetota</taxon>
        <taxon>Actinomycetes</taxon>
        <taxon>Mycobacteriales</taxon>
        <taxon>Corynebacteriaceae</taxon>
        <taxon>Corynebacterium</taxon>
    </lineage>
</organism>
<evidence type="ECO:0000313" key="2">
    <source>
        <dbReference type="EMBL" id="EEG26150.1"/>
    </source>
</evidence>
<dbReference type="AlphaFoldDB" id="C0E5N7"/>
<evidence type="ECO:0008006" key="4">
    <source>
        <dbReference type="Google" id="ProtNLM"/>
    </source>
</evidence>
<sequence length="269" mass="28947">MGDEFMRTFRSILVTVGVLLLSGCAVPTMTSSSLFGGSSTGAPQGQSQAGPGSLPTEQNGRNGQNVQKGDTFAKALGAGSFAPEEQGNMLFSPCEEITKEQWQSLGWELQHLPDKESSNYAVNCILKSPEKDDSYSMLSITTDNSKYDDVIKHGKDLSSLKVTKPENVYVFDQFTEASQDSECSAGVVTNRGRLSVTLNSYVYSRSTSKPSKEEVCQQAVDSLTAMLNLPVEVSAQPKKNPTPKSSEKATPAERPTQSERARSGALNNA</sequence>
<dbReference type="PROSITE" id="PS51257">
    <property type="entry name" value="PROKAR_LIPOPROTEIN"/>
    <property type="match status" value="1"/>
</dbReference>
<dbReference type="EMBL" id="ACEB01000036">
    <property type="protein sequence ID" value="EEG26150.1"/>
    <property type="molecule type" value="Genomic_DNA"/>
</dbReference>
<feature type="region of interest" description="Disordered" evidence="1">
    <location>
        <begin position="36"/>
        <end position="67"/>
    </location>
</feature>
<feature type="compositionally biased region" description="Polar residues" evidence="1">
    <location>
        <begin position="55"/>
        <end position="67"/>
    </location>
</feature>
<accession>C0E5N7</accession>
<dbReference type="Proteomes" id="UP000006247">
    <property type="component" value="Unassembled WGS sequence"/>
</dbReference>
<feature type="compositionally biased region" description="Basic and acidic residues" evidence="1">
    <location>
        <begin position="245"/>
        <end position="262"/>
    </location>
</feature>
<comment type="caution">
    <text evidence="2">The sequence shown here is derived from an EMBL/GenBank/DDBJ whole genome shotgun (WGS) entry which is preliminary data.</text>
</comment>
<evidence type="ECO:0000313" key="3">
    <source>
        <dbReference type="Proteomes" id="UP000006247"/>
    </source>
</evidence>
<feature type="compositionally biased region" description="Low complexity" evidence="1">
    <location>
        <begin position="36"/>
        <end position="53"/>
    </location>
</feature>
<feature type="region of interest" description="Disordered" evidence="1">
    <location>
        <begin position="231"/>
        <end position="269"/>
    </location>
</feature>